<gene>
    <name evidence="13" type="ORF">LL252_10935</name>
</gene>
<dbReference type="AlphaFoldDB" id="A0A9Q3UN87"/>
<reference evidence="13" key="1">
    <citation type="submission" date="2021-10" db="EMBL/GenBank/DDBJ databases">
        <title>The diversity and Nitrogen Metabolism of Culturable Nitrate-Utilizing Bacteria Within the Oxygen Minimum Zone of the Changjiang (Yangtze River)Estuary.</title>
        <authorList>
            <person name="Zhang D."/>
            <person name="Zheng J."/>
            <person name="Liu S."/>
            <person name="He W."/>
        </authorList>
    </citation>
    <scope>NUCLEOTIDE SEQUENCE</scope>
    <source>
        <strain evidence="13">FXH-223</strain>
    </source>
</reference>
<evidence type="ECO:0000256" key="8">
    <source>
        <dbReference type="ARBA" id="ARBA00022840"/>
    </source>
</evidence>
<dbReference type="PROSITE" id="PS01245">
    <property type="entry name" value="RIO1"/>
    <property type="match status" value="1"/>
</dbReference>
<feature type="domain" description="RIO kinase" evidence="12">
    <location>
        <begin position="2"/>
        <end position="234"/>
    </location>
</feature>
<evidence type="ECO:0000256" key="1">
    <source>
        <dbReference type="ARBA" id="ARBA00009196"/>
    </source>
</evidence>
<keyword evidence="8" id="KW-0067">ATP-binding</keyword>
<dbReference type="InterPro" id="IPR051272">
    <property type="entry name" value="RIO-type_Ser/Thr_kinase"/>
</dbReference>
<sequence length="288" mass="32386">MKTPKRLQPLVDDGLVDEVISRLMSGKEADIYVVRCGDKVQCAKVYKEAAQRGFKQAVHYQEGRKVRSTRRARAMEKGSRFGRDQQEKIWQTAEVDALRRLAAAGVRVPRPYDMLEGVLLMELITDDQGDVAPRLCDVMPSEEQALEDHAQMMRYVVRMLCAGLVHGDLSEFNVLLDAYGPVVIDLPQAVNAAANNHAKTFLLRDVHNMTRYYGQFAPALLDSRYGEEIWALYEAGELHPDTPLTGEFQDAGQAANVDDVLAEIKAAFEEEQERLRRARPEEDDGAAH</sequence>
<dbReference type="NCBIfam" id="NF041645">
    <property type="entry name" value="prot_kin_PA4780"/>
    <property type="match status" value="1"/>
</dbReference>
<evidence type="ECO:0000256" key="11">
    <source>
        <dbReference type="ARBA" id="ARBA00048679"/>
    </source>
</evidence>
<evidence type="ECO:0000256" key="9">
    <source>
        <dbReference type="ARBA" id="ARBA00022842"/>
    </source>
</evidence>
<keyword evidence="6" id="KW-0547">Nucleotide-binding</keyword>
<dbReference type="Gene3D" id="3.30.200.20">
    <property type="entry name" value="Phosphorylase Kinase, domain 1"/>
    <property type="match status" value="1"/>
</dbReference>
<evidence type="ECO:0000313" key="14">
    <source>
        <dbReference type="Proteomes" id="UP001108027"/>
    </source>
</evidence>
<dbReference type="SUPFAM" id="SSF56112">
    <property type="entry name" value="Protein kinase-like (PK-like)"/>
    <property type="match status" value="1"/>
</dbReference>
<evidence type="ECO:0000256" key="3">
    <source>
        <dbReference type="ARBA" id="ARBA00022527"/>
    </source>
</evidence>
<dbReference type="RefSeq" id="WP_228234035.1">
    <property type="nucleotide sequence ID" value="NZ_JAJGNA010000012.1"/>
</dbReference>
<evidence type="ECO:0000313" key="13">
    <source>
        <dbReference type="EMBL" id="MCC4309086.1"/>
    </source>
</evidence>
<keyword evidence="14" id="KW-1185">Reference proteome</keyword>
<dbReference type="EMBL" id="JAJGNA010000012">
    <property type="protein sequence ID" value="MCC4309086.1"/>
    <property type="molecule type" value="Genomic_DNA"/>
</dbReference>
<protein>
    <recommendedName>
        <fullName evidence="2">non-specific serine/threonine protein kinase</fullName>
        <ecNumber evidence="2">2.7.11.1</ecNumber>
    </recommendedName>
</protein>
<accession>A0A9Q3UN87</accession>
<dbReference type="PANTHER" id="PTHR45723">
    <property type="entry name" value="SERINE/THREONINE-PROTEIN KINASE RIO1"/>
    <property type="match status" value="1"/>
</dbReference>
<keyword evidence="3" id="KW-0723">Serine/threonine-protein kinase</keyword>
<dbReference type="GO" id="GO:0046872">
    <property type="term" value="F:metal ion binding"/>
    <property type="evidence" value="ECO:0007669"/>
    <property type="project" value="UniProtKB-KW"/>
</dbReference>
<dbReference type="InterPro" id="IPR018935">
    <property type="entry name" value="RIO_kinase_CS"/>
</dbReference>
<organism evidence="13 14">
    <name type="scientific">Alloalcanivorax marinus</name>
    <dbReference type="NCBI Taxonomy" id="1177169"/>
    <lineage>
        <taxon>Bacteria</taxon>
        <taxon>Pseudomonadati</taxon>
        <taxon>Pseudomonadota</taxon>
        <taxon>Gammaproteobacteria</taxon>
        <taxon>Oceanospirillales</taxon>
        <taxon>Alcanivoracaceae</taxon>
        <taxon>Alloalcanivorax</taxon>
    </lineage>
</organism>
<dbReference type="SMART" id="SM00090">
    <property type="entry name" value="RIO"/>
    <property type="match status" value="1"/>
</dbReference>
<evidence type="ECO:0000256" key="5">
    <source>
        <dbReference type="ARBA" id="ARBA00022723"/>
    </source>
</evidence>
<dbReference type="GO" id="GO:0005524">
    <property type="term" value="F:ATP binding"/>
    <property type="evidence" value="ECO:0007669"/>
    <property type="project" value="UniProtKB-KW"/>
</dbReference>
<comment type="similarity">
    <text evidence="1">Belongs to the protein kinase superfamily. RIO-type Ser/Thr kinase family.</text>
</comment>
<dbReference type="EC" id="2.7.11.1" evidence="2"/>
<evidence type="ECO:0000256" key="2">
    <source>
        <dbReference type="ARBA" id="ARBA00012513"/>
    </source>
</evidence>
<dbReference type="Proteomes" id="UP001108027">
    <property type="component" value="Unassembled WGS sequence"/>
</dbReference>
<evidence type="ECO:0000256" key="10">
    <source>
        <dbReference type="ARBA" id="ARBA00047899"/>
    </source>
</evidence>
<dbReference type="InterPro" id="IPR048148">
    <property type="entry name" value="Prot_kin_PA4780"/>
</dbReference>
<keyword evidence="7 13" id="KW-0418">Kinase</keyword>
<dbReference type="GO" id="GO:0004674">
    <property type="term" value="F:protein serine/threonine kinase activity"/>
    <property type="evidence" value="ECO:0007669"/>
    <property type="project" value="UniProtKB-KW"/>
</dbReference>
<proteinExistence type="inferred from homology"/>
<dbReference type="Gene3D" id="1.10.510.10">
    <property type="entry name" value="Transferase(Phosphotransferase) domain 1"/>
    <property type="match status" value="1"/>
</dbReference>
<comment type="catalytic activity">
    <reaction evidence="10">
        <text>L-threonyl-[protein] + ATP = O-phospho-L-threonyl-[protein] + ADP + H(+)</text>
        <dbReference type="Rhea" id="RHEA:46608"/>
        <dbReference type="Rhea" id="RHEA-COMP:11060"/>
        <dbReference type="Rhea" id="RHEA-COMP:11605"/>
        <dbReference type="ChEBI" id="CHEBI:15378"/>
        <dbReference type="ChEBI" id="CHEBI:30013"/>
        <dbReference type="ChEBI" id="CHEBI:30616"/>
        <dbReference type="ChEBI" id="CHEBI:61977"/>
        <dbReference type="ChEBI" id="CHEBI:456216"/>
        <dbReference type="EC" id="2.7.11.1"/>
    </reaction>
</comment>
<evidence type="ECO:0000256" key="6">
    <source>
        <dbReference type="ARBA" id="ARBA00022741"/>
    </source>
</evidence>
<keyword evidence="5" id="KW-0479">Metal-binding</keyword>
<name>A0A9Q3UN87_9GAMM</name>
<keyword evidence="4" id="KW-0808">Transferase</keyword>
<comment type="caution">
    <text evidence="13">The sequence shown here is derived from an EMBL/GenBank/DDBJ whole genome shotgun (WGS) entry which is preliminary data.</text>
</comment>
<keyword evidence="9" id="KW-0460">Magnesium</keyword>
<comment type="catalytic activity">
    <reaction evidence="11">
        <text>L-seryl-[protein] + ATP = O-phospho-L-seryl-[protein] + ADP + H(+)</text>
        <dbReference type="Rhea" id="RHEA:17989"/>
        <dbReference type="Rhea" id="RHEA-COMP:9863"/>
        <dbReference type="Rhea" id="RHEA-COMP:11604"/>
        <dbReference type="ChEBI" id="CHEBI:15378"/>
        <dbReference type="ChEBI" id="CHEBI:29999"/>
        <dbReference type="ChEBI" id="CHEBI:30616"/>
        <dbReference type="ChEBI" id="CHEBI:83421"/>
        <dbReference type="ChEBI" id="CHEBI:456216"/>
        <dbReference type="EC" id="2.7.11.1"/>
    </reaction>
</comment>
<evidence type="ECO:0000256" key="4">
    <source>
        <dbReference type="ARBA" id="ARBA00022679"/>
    </source>
</evidence>
<evidence type="ECO:0000256" key="7">
    <source>
        <dbReference type="ARBA" id="ARBA00022777"/>
    </source>
</evidence>
<dbReference type="InterPro" id="IPR011009">
    <property type="entry name" value="Kinase-like_dom_sf"/>
</dbReference>
<dbReference type="InterPro" id="IPR018934">
    <property type="entry name" value="RIO_dom"/>
</dbReference>
<evidence type="ECO:0000259" key="12">
    <source>
        <dbReference type="SMART" id="SM00090"/>
    </source>
</evidence>
<dbReference type="InterPro" id="IPR000687">
    <property type="entry name" value="RIO_kinase"/>
</dbReference>
<dbReference type="Pfam" id="PF01163">
    <property type="entry name" value="RIO1"/>
    <property type="match status" value="1"/>
</dbReference>